<dbReference type="AlphaFoldDB" id="A0AAD8CF31"/>
<dbReference type="GO" id="GO:0000502">
    <property type="term" value="C:proteasome complex"/>
    <property type="evidence" value="ECO:0007669"/>
    <property type="project" value="UniProtKB-KW"/>
</dbReference>
<dbReference type="PANTHER" id="PTHR13554">
    <property type="entry name" value="26S PROTEASOME NON-ATPASE REGULATORY SUBUNIT 5-RELATED"/>
    <property type="match status" value="1"/>
</dbReference>
<reference evidence="7" key="1">
    <citation type="submission" date="2022-02" db="EMBL/GenBank/DDBJ databases">
        <title>Atlantic sturgeon de novo genome assembly.</title>
        <authorList>
            <person name="Stock M."/>
            <person name="Klopp C."/>
            <person name="Guiguen Y."/>
            <person name="Cabau C."/>
            <person name="Parinello H."/>
            <person name="Santidrian Yebra-Pimentel E."/>
            <person name="Kuhl H."/>
            <person name="Dirks R.P."/>
            <person name="Guessner J."/>
            <person name="Wuertz S."/>
            <person name="Du K."/>
            <person name="Schartl M."/>
        </authorList>
    </citation>
    <scope>NUCLEOTIDE SEQUENCE</scope>
    <source>
        <strain evidence="7">STURGEONOMICS-FGT-2020</strain>
        <tissue evidence="7">Whole blood</tissue>
    </source>
</reference>
<dbReference type="EMBL" id="JAGXEW010000111">
    <property type="protein sequence ID" value="KAK1147269.1"/>
    <property type="molecule type" value="Genomic_DNA"/>
</dbReference>
<name>A0AAD8CF31_ACIOX</name>
<comment type="caution">
    <text evidence="7">The sequence shown here is derived from an EMBL/GenBank/DDBJ whole genome shotgun (WGS) entry which is preliminary data.</text>
</comment>
<dbReference type="InterPro" id="IPR019538">
    <property type="entry name" value="PSMD5"/>
</dbReference>
<dbReference type="InterPro" id="IPR016024">
    <property type="entry name" value="ARM-type_fold"/>
</dbReference>
<evidence type="ECO:0000313" key="7">
    <source>
        <dbReference type="EMBL" id="KAK1147269.1"/>
    </source>
</evidence>
<comment type="similarity">
    <text evidence="1">Belongs to the proteasome subunit S5B/HSM3 family.</text>
</comment>
<protein>
    <recommendedName>
        <fullName evidence="2">26S proteasome non-ATPase regulatory subunit 5</fullName>
    </recommendedName>
</protein>
<evidence type="ECO:0000256" key="3">
    <source>
        <dbReference type="ARBA" id="ARBA00022990"/>
    </source>
</evidence>
<evidence type="ECO:0000313" key="8">
    <source>
        <dbReference type="Proteomes" id="UP001230051"/>
    </source>
</evidence>
<organism evidence="7 8">
    <name type="scientific">Acipenser oxyrinchus oxyrinchus</name>
    <dbReference type="NCBI Taxonomy" id="40147"/>
    <lineage>
        <taxon>Eukaryota</taxon>
        <taxon>Metazoa</taxon>
        <taxon>Chordata</taxon>
        <taxon>Craniata</taxon>
        <taxon>Vertebrata</taxon>
        <taxon>Euteleostomi</taxon>
        <taxon>Actinopterygii</taxon>
        <taxon>Chondrostei</taxon>
        <taxon>Acipenseriformes</taxon>
        <taxon>Acipenseridae</taxon>
        <taxon>Acipenser</taxon>
    </lineage>
</organism>
<dbReference type="FunFam" id="1.25.10.10:FF:000208">
    <property type="entry name" value="26S proteasome non-ATPase regulatory subunit 5"/>
    <property type="match status" value="1"/>
</dbReference>
<gene>
    <name evidence="7" type="primary">PSMD5</name>
    <name evidence="7" type="ORF">AOXY_G35619</name>
</gene>
<dbReference type="GO" id="GO:0005829">
    <property type="term" value="C:cytosol"/>
    <property type="evidence" value="ECO:0007669"/>
    <property type="project" value="TreeGrafter"/>
</dbReference>
<sequence>MAACIEGLLSEISGLEEPIEELRSLQTAVLAIPLNTLRETVSGLRLQALFSLLNTNDREQIELCVVILGRILQVLEPVHLAQNFREELQRGLNHPSDSVKTLALDQIRRMVEHSEAVTEIANSHEVLKQVLQCIGVEKVSVANEAIKALSKLAQTKAGLDALFMSDLVQDLKDAMTRNDVIRYRVYELIVGISSVSPVSLGYCANSSFLSQLIGELTGNDILVRATSIEMVTTLTHSQHGRQYLAQQGIIDKISNMIIGAESDPLSGLYLPGLVKFFGNLAVVDSPQQICECYPAFIKKVFEMAEGQDPIMTGVALDTLGILGSNVEGKQVLQKTGEKFQNLLKRMSQLARNATTELRVRCLEAIALLLTLPAEQQTEDLLGMTESWFNSFSNQPLELFKNISCQPFPELHCSALKVFTAIASQAWGQKMMIDTPGFVEYIVDRSAQPDKESKDAKYEIVNTLVNSKSTAGIFGNQQYLRLRTYLREGPYYVKAVSTVAVEDAE</sequence>
<evidence type="ECO:0000256" key="2">
    <source>
        <dbReference type="ARBA" id="ARBA00014933"/>
    </source>
</evidence>
<evidence type="ECO:0000256" key="4">
    <source>
        <dbReference type="ARBA" id="ARBA00023186"/>
    </source>
</evidence>
<dbReference type="Gene3D" id="1.25.10.10">
    <property type="entry name" value="Leucine-rich Repeat Variant"/>
    <property type="match status" value="2"/>
</dbReference>
<comment type="function">
    <text evidence="5">Acts as a chaperone during the assembly of the 26S proteasome, specifically of the base subcomplex of the PA700/19S regulatory complex (RC). In the initial step of the base subcomplex assembly is part of an intermediate PSMD5:PSMC2:PSMC1:PSMD2 module which probably assembles with a PSMD10:PSMC4:PSMC5:PAAF1 module followed by dissociation of PSMD5.</text>
</comment>
<dbReference type="PANTHER" id="PTHR13554:SF10">
    <property type="entry name" value="26S PROTEASOME NON-ATPASE REGULATORY SUBUNIT 5"/>
    <property type="match status" value="1"/>
</dbReference>
<evidence type="ECO:0000256" key="1">
    <source>
        <dbReference type="ARBA" id="ARBA00006823"/>
    </source>
</evidence>
<accession>A0AAD8CF31</accession>
<keyword evidence="7" id="KW-0647">Proteasome</keyword>
<keyword evidence="8" id="KW-1185">Reference proteome</keyword>
<keyword evidence="4" id="KW-0143">Chaperone</keyword>
<evidence type="ECO:0000256" key="5">
    <source>
        <dbReference type="ARBA" id="ARBA00055861"/>
    </source>
</evidence>
<keyword evidence="3" id="KW-0007">Acetylation</keyword>
<dbReference type="InterPro" id="IPR011989">
    <property type="entry name" value="ARM-like"/>
</dbReference>
<dbReference type="GO" id="GO:0043248">
    <property type="term" value="P:proteasome assembly"/>
    <property type="evidence" value="ECO:0007669"/>
    <property type="project" value="InterPro"/>
</dbReference>
<dbReference type="Proteomes" id="UP001230051">
    <property type="component" value="Unassembled WGS sequence"/>
</dbReference>
<comment type="subunit">
    <text evidence="6">Interacts with PSMC1, PSMC2, PSMD1 and PSMD6. Part of transient complex containing PSMD5, PSMC2, PSMC1 and PSMD2 formed during the assembly of the 26S proteasome.</text>
</comment>
<proteinExistence type="inferred from homology"/>
<evidence type="ECO:0000256" key="6">
    <source>
        <dbReference type="ARBA" id="ARBA00064552"/>
    </source>
</evidence>
<dbReference type="SUPFAM" id="SSF48371">
    <property type="entry name" value="ARM repeat"/>
    <property type="match status" value="1"/>
</dbReference>
<dbReference type="Pfam" id="PF10508">
    <property type="entry name" value="Proteasom_PSMB"/>
    <property type="match status" value="1"/>
</dbReference>